<dbReference type="OrthoDB" id="1848700at2759"/>
<dbReference type="Proteomes" id="UP000265566">
    <property type="component" value="Chromosome 2"/>
</dbReference>
<dbReference type="EMBL" id="CM001218">
    <property type="protein sequence ID" value="AES68009.2"/>
    <property type="molecule type" value="Genomic_DNA"/>
</dbReference>
<keyword evidence="5" id="KW-1185">Reference proteome</keyword>
<dbReference type="SUPFAM" id="SSF81383">
    <property type="entry name" value="F-box domain"/>
    <property type="match status" value="1"/>
</dbReference>
<dbReference type="Gene3D" id="1.20.1280.50">
    <property type="match status" value="1"/>
</dbReference>
<feature type="domain" description="F-box" evidence="1">
    <location>
        <begin position="82"/>
        <end position="119"/>
    </location>
</feature>
<evidence type="ECO:0000259" key="1">
    <source>
        <dbReference type="Pfam" id="PF00646"/>
    </source>
</evidence>
<evidence type="ECO:0000313" key="5">
    <source>
        <dbReference type="Proteomes" id="UP000002051"/>
    </source>
</evidence>
<dbReference type="PANTHER" id="PTHR32212">
    <property type="entry name" value="CYCLIN-LIKE F-BOX"/>
    <property type="match status" value="1"/>
</dbReference>
<dbReference type="InterPro" id="IPR001810">
    <property type="entry name" value="F-box_dom"/>
</dbReference>
<accession>G7II29</accession>
<evidence type="ECO:0000313" key="4">
    <source>
        <dbReference type="EnsemblPlants" id="AES68009"/>
    </source>
</evidence>
<dbReference type="AlphaFoldDB" id="G7II29"/>
<dbReference type="Proteomes" id="UP000002051">
    <property type="component" value="Chromosome 2"/>
</dbReference>
<dbReference type="InterPro" id="IPR053781">
    <property type="entry name" value="F-box_AtFBL13-like"/>
</dbReference>
<dbReference type="eggNOG" id="ENOG502SQNS">
    <property type="taxonomic scope" value="Eukaryota"/>
</dbReference>
<dbReference type="CDD" id="cd22160">
    <property type="entry name" value="F-box_AtFBL13-like"/>
    <property type="match status" value="1"/>
</dbReference>
<reference evidence="2 5" key="2">
    <citation type="journal article" date="2014" name="BMC Genomics">
        <title>An improved genome release (version Mt4.0) for the model legume Medicago truncatula.</title>
        <authorList>
            <person name="Tang H."/>
            <person name="Krishnakumar V."/>
            <person name="Bidwell S."/>
            <person name="Rosen B."/>
            <person name="Chan A."/>
            <person name="Zhou S."/>
            <person name="Gentzbittel L."/>
            <person name="Childs K.L."/>
            <person name="Yandell M."/>
            <person name="Gundlach H."/>
            <person name="Mayer K.F."/>
            <person name="Schwartz D.C."/>
            <person name="Town C.D."/>
        </authorList>
    </citation>
    <scope>GENOME REANNOTATION</scope>
    <source>
        <strain evidence="4 5">cv. Jemalong A17</strain>
    </source>
</reference>
<dbReference type="InterPro" id="IPR036047">
    <property type="entry name" value="F-box-like_dom_sf"/>
</dbReference>
<reference evidence="2 5" key="1">
    <citation type="journal article" date="2011" name="Nature">
        <title>The Medicago genome provides insight into the evolution of rhizobial symbioses.</title>
        <authorList>
            <person name="Young N.D."/>
            <person name="Debelle F."/>
            <person name="Oldroyd G.E."/>
            <person name="Geurts R."/>
            <person name="Cannon S.B."/>
            <person name="Udvardi M.K."/>
            <person name="Benedito V.A."/>
            <person name="Mayer K.F."/>
            <person name="Gouzy J."/>
            <person name="Schoof H."/>
            <person name="Van de Peer Y."/>
            <person name="Proost S."/>
            <person name="Cook D.R."/>
            <person name="Meyers B.C."/>
            <person name="Spannagl M."/>
            <person name="Cheung F."/>
            <person name="De Mita S."/>
            <person name="Krishnakumar V."/>
            <person name="Gundlach H."/>
            <person name="Zhou S."/>
            <person name="Mudge J."/>
            <person name="Bharti A.K."/>
            <person name="Murray J.D."/>
            <person name="Naoumkina M.A."/>
            <person name="Rosen B."/>
            <person name="Silverstein K.A."/>
            <person name="Tang H."/>
            <person name="Rombauts S."/>
            <person name="Zhao P.X."/>
            <person name="Zhou P."/>
            <person name="Barbe V."/>
            <person name="Bardou P."/>
            <person name="Bechner M."/>
            <person name="Bellec A."/>
            <person name="Berger A."/>
            <person name="Berges H."/>
            <person name="Bidwell S."/>
            <person name="Bisseling T."/>
            <person name="Choisne N."/>
            <person name="Couloux A."/>
            <person name="Denny R."/>
            <person name="Deshpande S."/>
            <person name="Dai X."/>
            <person name="Doyle J.J."/>
            <person name="Dudez A.M."/>
            <person name="Farmer A.D."/>
            <person name="Fouteau S."/>
            <person name="Franken C."/>
            <person name="Gibelin C."/>
            <person name="Gish J."/>
            <person name="Goldstein S."/>
            <person name="Gonzalez A.J."/>
            <person name="Green P.J."/>
            <person name="Hallab A."/>
            <person name="Hartog M."/>
            <person name="Hua A."/>
            <person name="Humphray S.J."/>
            <person name="Jeong D.H."/>
            <person name="Jing Y."/>
            <person name="Jocker A."/>
            <person name="Kenton S.M."/>
            <person name="Kim D.J."/>
            <person name="Klee K."/>
            <person name="Lai H."/>
            <person name="Lang C."/>
            <person name="Lin S."/>
            <person name="Macmil S.L."/>
            <person name="Magdelenat G."/>
            <person name="Matthews L."/>
            <person name="McCorrison J."/>
            <person name="Monaghan E.L."/>
            <person name="Mun J.H."/>
            <person name="Najar F.Z."/>
            <person name="Nicholson C."/>
            <person name="Noirot C."/>
            <person name="O'Bleness M."/>
            <person name="Paule C.R."/>
            <person name="Poulain J."/>
            <person name="Prion F."/>
            <person name="Qin B."/>
            <person name="Qu C."/>
            <person name="Retzel E.F."/>
            <person name="Riddle C."/>
            <person name="Sallet E."/>
            <person name="Samain S."/>
            <person name="Samson N."/>
            <person name="Sanders I."/>
            <person name="Saurat O."/>
            <person name="Scarpelli C."/>
            <person name="Schiex T."/>
            <person name="Segurens B."/>
            <person name="Severin A.J."/>
            <person name="Sherrier D.J."/>
            <person name="Shi R."/>
            <person name="Sims S."/>
            <person name="Singer S.R."/>
            <person name="Sinharoy S."/>
            <person name="Sterck L."/>
            <person name="Viollet A."/>
            <person name="Wang B.B."/>
            <person name="Wang K."/>
            <person name="Wang M."/>
            <person name="Wang X."/>
            <person name="Warfsmann J."/>
            <person name="Weissenbach J."/>
            <person name="White D.D."/>
            <person name="White J.D."/>
            <person name="Wiley G.B."/>
            <person name="Wincker P."/>
            <person name="Xing Y."/>
            <person name="Yang L."/>
            <person name="Yao Z."/>
            <person name="Ying F."/>
            <person name="Zhai J."/>
            <person name="Zhou L."/>
            <person name="Zuber A."/>
            <person name="Denarie J."/>
            <person name="Dixon R.A."/>
            <person name="May G.D."/>
            <person name="Schwartz D.C."/>
            <person name="Rogers J."/>
            <person name="Quetier F."/>
            <person name="Town C.D."/>
            <person name="Roe B.A."/>
        </authorList>
    </citation>
    <scope>NUCLEOTIDE SEQUENCE [LARGE SCALE GENOMIC DNA]</scope>
    <source>
        <strain evidence="2">A17</strain>
        <strain evidence="4 5">cv. Jemalong A17</strain>
    </source>
</reference>
<evidence type="ECO:0000313" key="3">
    <source>
        <dbReference type="EMBL" id="RHN76404.1"/>
    </source>
</evidence>
<evidence type="ECO:0000313" key="2">
    <source>
        <dbReference type="EMBL" id="AES68009.2"/>
    </source>
</evidence>
<sequence length="431" mass="49147">MDILTKLIKRVLSFAEKVESLQKFARVSKQFSLPLCFDSISHQKTPNLGFAEDSKEVFVYETMVRRSLRSRKHKHNENEDIISNLTDCILIHVLSFLNAKEAAQTCILSKRWITLWKGLPTITLSSSNFRTEKSLAEFLSHFLSLRDGSTTIHTLDVHCLYYLEPSLFQMIIKYAISHNVQHLLMNFPCRIDLFPSCFFSCHTLTSLNLSGYDILFGQIPIFPKNLNLPALTSLSLKYFSFHRSDAGCVVEPFSTFNMLNRLIIDSCIVQDAQNLCISSTKLVNLTIIMHDCEPKTIIGTYFGLELYAPSLQTFAFSGPYTPKLFASKNVLSSIKHVNIHVTCYWNSKARETSPVLLNWLVVLTNIESLTICLYTLEVLSLVRDLLKVEFPSLFNLKSLKLKTPMPSSKLDKRVDFLIQNSPSTKVDIIHL</sequence>
<name>G7II29_MEDTR</name>
<proteinExistence type="predicted"/>
<protein>
    <submittedName>
        <fullName evidence="2">F-box/RNI superfamily protein, putative</fullName>
    </submittedName>
    <submittedName>
        <fullName evidence="3">Putative F-box domain, leucine-rich repeat domain, L domain-containing protein</fullName>
    </submittedName>
</protein>
<dbReference type="ExpressionAtlas" id="G7II29">
    <property type="expression patterns" value="differential"/>
</dbReference>
<reference evidence="4" key="3">
    <citation type="submission" date="2015-04" db="UniProtKB">
        <authorList>
            <consortium name="EnsemblPlants"/>
        </authorList>
    </citation>
    <scope>IDENTIFICATION</scope>
    <source>
        <strain evidence="4">cv. Jemalong A17</strain>
    </source>
</reference>
<dbReference type="PaxDb" id="3880-AES68009"/>
<dbReference type="EnsemblPlants" id="AES68009">
    <property type="protein sequence ID" value="AES68009"/>
    <property type="gene ID" value="MTR_2g101950"/>
</dbReference>
<organism evidence="2 5">
    <name type="scientific">Medicago truncatula</name>
    <name type="common">Barrel medic</name>
    <name type="synonym">Medicago tribuloides</name>
    <dbReference type="NCBI Taxonomy" id="3880"/>
    <lineage>
        <taxon>Eukaryota</taxon>
        <taxon>Viridiplantae</taxon>
        <taxon>Streptophyta</taxon>
        <taxon>Embryophyta</taxon>
        <taxon>Tracheophyta</taxon>
        <taxon>Spermatophyta</taxon>
        <taxon>Magnoliopsida</taxon>
        <taxon>eudicotyledons</taxon>
        <taxon>Gunneridae</taxon>
        <taxon>Pentapetalae</taxon>
        <taxon>rosids</taxon>
        <taxon>fabids</taxon>
        <taxon>Fabales</taxon>
        <taxon>Fabaceae</taxon>
        <taxon>Papilionoideae</taxon>
        <taxon>50 kb inversion clade</taxon>
        <taxon>NPAAA clade</taxon>
        <taxon>Hologalegina</taxon>
        <taxon>IRL clade</taxon>
        <taxon>Trifolieae</taxon>
        <taxon>Medicago</taxon>
    </lineage>
</organism>
<dbReference type="EMBL" id="PSQE01000002">
    <property type="protein sequence ID" value="RHN76404.1"/>
    <property type="molecule type" value="Genomic_DNA"/>
</dbReference>
<dbReference type="SUPFAM" id="SSF52047">
    <property type="entry name" value="RNI-like"/>
    <property type="match status" value="1"/>
</dbReference>
<dbReference type="Pfam" id="PF00646">
    <property type="entry name" value="F-box"/>
    <property type="match status" value="1"/>
</dbReference>
<accession>A0A0C3V9G5</accession>
<dbReference type="Gramene" id="rna12725">
    <property type="protein sequence ID" value="RHN76404.1"/>
    <property type="gene ID" value="gene12725"/>
</dbReference>
<dbReference type="PANTHER" id="PTHR32212:SF269">
    <property type="entry name" value="F-BOX_RNI_FBD-LIKE DOMAIN PROTEIN"/>
    <property type="match status" value="1"/>
</dbReference>
<reference evidence="3" key="4">
    <citation type="journal article" date="2018" name="Nat. Plants">
        <title>Whole-genome landscape of Medicago truncatula symbiotic genes.</title>
        <authorList>
            <person name="Pecrix Y."/>
            <person name="Gamas P."/>
            <person name="Carrere S."/>
        </authorList>
    </citation>
    <scope>NUCLEOTIDE SEQUENCE</scope>
    <source>
        <tissue evidence="3">Leaves</tissue>
    </source>
</reference>
<gene>
    <name evidence="2" type="ordered locus">MTR_2g101950</name>
    <name evidence="3" type="ORF">MtrunA17_Chr2g0331741</name>
</gene>